<evidence type="ECO:0000256" key="2">
    <source>
        <dbReference type="SAM" id="MobiDB-lite"/>
    </source>
</evidence>
<protein>
    <submittedName>
        <fullName evidence="3">Uncharacterized protein</fullName>
    </submittedName>
</protein>
<proteinExistence type="predicted"/>
<accession>A0ABD1Z9L2</accession>
<name>A0ABD1Z9L2_9MARC</name>
<keyword evidence="1" id="KW-0175">Coiled coil</keyword>
<organism evidence="3 4">
    <name type="scientific">Riccia fluitans</name>
    <dbReference type="NCBI Taxonomy" id="41844"/>
    <lineage>
        <taxon>Eukaryota</taxon>
        <taxon>Viridiplantae</taxon>
        <taxon>Streptophyta</taxon>
        <taxon>Embryophyta</taxon>
        <taxon>Marchantiophyta</taxon>
        <taxon>Marchantiopsida</taxon>
        <taxon>Marchantiidae</taxon>
        <taxon>Marchantiales</taxon>
        <taxon>Ricciaceae</taxon>
        <taxon>Riccia</taxon>
    </lineage>
</organism>
<evidence type="ECO:0000313" key="3">
    <source>
        <dbReference type="EMBL" id="KAL2644165.1"/>
    </source>
</evidence>
<sequence>MRAANPNWNGKSTQVRKSFVFFAGLELHGIKIDWSTVNVHKAINRYSAEEKENARKELWRMKVKFKGEPIDSRKRRTTLGSQTSNKRSRESENTESGERAEHTEAAANGPDQVPVDQGPTHMPSGDALADPSPVVDKGKAKVDEKPKISDEKYLKKLERKQVKCAMCENIEVNRPIGTILAGSEPSQSSQKRSDPGHGQGGMDSPCPPRPTTQVEEDAKKFHGFVDRMLHDFKIANQEHDGLQKRLEEAKKRLKDTEALHAKIDLLEKEKKRWQRGCDSWNDLIYMSC</sequence>
<reference evidence="3 4" key="1">
    <citation type="submission" date="2024-09" db="EMBL/GenBank/DDBJ databases">
        <title>Chromosome-scale assembly of Riccia fluitans.</title>
        <authorList>
            <person name="Paukszto L."/>
            <person name="Sawicki J."/>
            <person name="Karawczyk K."/>
            <person name="Piernik-Szablinska J."/>
            <person name="Szczecinska M."/>
            <person name="Mazdziarz M."/>
        </authorList>
    </citation>
    <scope>NUCLEOTIDE SEQUENCE [LARGE SCALE GENOMIC DNA]</scope>
    <source>
        <strain evidence="3">Rf_01</strain>
        <tissue evidence="3">Aerial parts of the thallus</tissue>
    </source>
</reference>
<feature type="coiled-coil region" evidence="1">
    <location>
        <begin position="232"/>
        <end position="266"/>
    </location>
</feature>
<comment type="caution">
    <text evidence="3">The sequence shown here is derived from an EMBL/GenBank/DDBJ whole genome shotgun (WGS) entry which is preliminary data.</text>
</comment>
<evidence type="ECO:0000313" key="4">
    <source>
        <dbReference type="Proteomes" id="UP001605036"/>
    </source>
</evidence>
<feature type="region of interest" description="Disordered" evidence="2">
    <location>
        <begin position="66"/>
        <end position="146"/>
    </location>
</feature>
<dbReference type="AlphaFoldDB" id="A0ABD1Z9L2"/>
<dbReference type="EMBL" id="JBHFFA010000002">
    <property type="protein sequence ID" value="KAL2644165.1"/>
    <property type="molecule type" value="Genomic_DNA"/>
</dbReference>
<dbReference type="Proteomes" id="UP001605036">
    <property type="component" value="Unassembled WGS sequence"/>
</dbReference>
<feature type="region of interest" description="Disordered" evidence="2">
    <location>
        <begin position="179"/>
        <end position="213"/>
    </location>
</feature>
<keyword evidence="4" id="KW-1185">Reference proteome</keyword>
<gene>
    <name evidence="3" type="ORF">R1flu_011752</name>
</gene>
<evidence type="ECO:0000256" key="1">
    <source>
        <dbReference type="SAM" id="Coils"/>
    </source>
</evidence>
<feature type="compositionally biased region" description="Basic and acidic residues" evidence="2">
    <location>
        <begin position="136"/>
        <end position="146"/>
    </location>
</feature>
<feature type="compositionally biased region" description="Basic and acidic residues" evidence="2">
    <location>
        <begin position="87"/>
        <end position="104"/>
    </location>
</feature>